<feature type="transmembrane region" description="Helical" evidence="1">
    <location>
        <begin position="41"/>
        <end position="59"/>
    </location>
</feature>
<keyword evidence="1" id="KW-0472">Membrane</keyword>
<gene>
    <name evidence="2" type="ORF">SAMN06265373_101890</name>
</gene>
<evidence type="ECO:0000256" key="1">
    <source>
        <dbReference type="SAM" id="Phobius"/>
    </source>
</evidence>
<feature type="transmembrane region" description="Helical" evidence="1">
    <location>
        <begin position="198"/>
        <end position="216"/>
    </location>
</feature>
<feature type="transmembrane region" description="Helical" evidence="1">
    <location>
        <begin position="134"/>
        <end position="152"/>
    </location>
</feature>
<dbReference type="Gene3D" id="1.20.120.1630">
    <property type="match status" value="1"/>
</dbReference>
<reference evidence="2 3" key="1">
    <citation type="submission" date="2017-05" db="EMBL/GenBank/DDBJ databases">
        <authorList>
            <person name="Varghese N."/>
            <person name="Submissions S."/>
        </authorList>
    </citation>
    <scope>NUCLEOTIDE SEQUENCE [LARGE SCALE GENOMIC DNA]</scope>
    <source>
        <strain evidence="2 3">DSM 29734</strain>
    </source>
</reference>
<dbReference type="InterPro" id="IPR010721">
    <property type="entry name" value="UstE-like"/>
</dbReference>
<accession>A0ABY1NGJ9</accession>
<evidence type="ECO:0000313" key="3">
    <source>
        <dbReference type="Proteomes" id="UP001157961"/>
    </source>
</evidence>
<keyword evidence="1" id="KW-0812">Transmembrane</keyword>
<proteinExistence type="predicted"/>
<sequence>MQDRGRVSRVWLSVLKGLGMSSTETTGGVDRAHDRSFGPKLIFAVLHGGIVGLCLWLAFALEWADPARAKLLAGCAVLYFLRHLITLFALLKRKVDLLEALALSAFMAVFEIGFLLLGAGILRDTAVPFGGMDMLALGLIALGSYLNTGSELQRRIWKKRPESKGRCYTGGLFKYSIHINYFGDMVLFTGWALLTTSWLAFAIPLFMTVGFIFVHIPGLDAYLFQRYGAEFDAYAAKTAKLIPFVY</sequence>
<dbReference type="Pfam" id="PF06966">
    <property type="entry name" value="DUF1295"/>
    <property type="match status" value="1"/>
</dbReference>
<feature type="transmembrane region" description="Helical" evidence="1">
    <location>
        <begin position="172"/>
        <end position="192"/>
    </location>
</feature>
<dbReference type="PANTHER" id="PTHR32251:SF17">
    <property type="entry name" value="STEROID 5-ALPHA REDUCTASE C-TERMINAL DOMAIN-CONTAINING PROTEIN"/>
    <property type="match status" value="1"/>
</dbReference>
<dbReference type="PANTHER" id="PTHR32251">
    <property type="entry name" value="3-OXO-5-ALPHA-STEROID 4-DEHYDROGENASE"/>
    <property type="match status" value="1"/>
</dbReference>
<name>A0ABY1NGJ9_9RHOB</name>
<feature type="transmembrane region" description="Helical" evidence="1">
    <location>
        <begin position="100"/>
        <end position="122"/>
    </location>
</feature>
<dbReference type="PROSITE" id="PS50244">
    <property type="entry name" value="S5A_REDUCTASE"/>
    <property type="match status" value="1"/>
</dbReference>
<dbReference type="EMBL" id="FXTY01000001">
    <property type="protein sequence ID" value="SMP08429.1"/>
    <property type="molecule type" value="Genomic_DNA"/>
</dbReference>
<keyword evidence="1" id="KW-1133">Transmembrane helix</keyword>
<keyword evidence="3" id="KW-1185">Reference proteome</keyword>
<feature type="transmembrane region" description="Helical" evidence="1">
    <location>
        <begin position="71"/>
        <end position="91"/>
    </location>
</feature>
<dbReference type="Proteomes" id="UP001157961">
    <property type="component" value="Unassembled WGS sequence"/>
</dbReference>
<evidence type="ECO:0000313" key="2">
    <source>
        <dbReference type="EMBL" id="SMP08429.1"/>
    </source>
</evidence>
<protein>
    <submittedName>
        <fullName evidence="2">Steroid 5-alpha reductase family enzyme</fullName>
    </submittedName>
</protein>
<organism evidence="2 3">
    <name type="scientific">Shimia sagamensis</name>
    <dbReference type="NCBI Taxonomy" id="1566352"/>
    <lineage>
        <taxon>Bacteria</taxon>
        <taxon>Pseudomonadati</taxon>
        <taxon>Pseudomonadota</taxon>
        <taxon>Alphaproteobacteria</taxon>
        <taxon>Rhodobacterales</taxon>
        <taxon>Roseobacteraceae</taxon>
    </lineage>
</organism>
<comment type="caution">
    <text evidence="2">The sequence shown here is derived from an EMBL/GenBank/DDBJ whole genome shotgun (WGS) entry which is preliminary data.</text>
</comment>